<dbReference type="SUPFAM" id="SSF81383">
    <property type="entry name" value="F-box domain"/>
    <property type="match status" value="1"/>
</dbReference>
<dbReference type="AlphaFoldDB" id="A0ABD0ZNG8"/>
<evidence type="ECO:0000313" key="2">
    <source>
        <dbReference type="EMBL" id="KAL1188905.1"/>
    </source>
</evidence>
<proteinExistence type="predicted"/>
<name>A0ABD0ZNG8_CARAN</name>
<dbReference type="SUPFAM" id="SSF117281">
    <property type="entry name" value="Kelch motif"/>
    <property type="match status" value="1"/>
</dbReference>
<dbReference type="PROSITE" id="PS50181">
    <property type="entry name" value="FBOX"/>
    <property type="match status" value="1"/>
</dbReference>
<gene>
    <name evidence="2" type="ORF">V5N11_001017</name>
    <name evidence="3" type="ORF">V5N11_031556</name>
</gene>
<dbReference type="InterPro" id="IPR036047">
    <property type="entry name" value="F-box-like_dom_sf"/>
</dbReference>
<evidence type="ECO:0000313" key="4">
    <source>
        <dbReference type="Proteomes" id="UP001558713"/>
    </source>
</evidence>
<dbReference type="CDD" id="cd22152">
    <property type="entry name" value="F-box_AtAFR-like"/>
    <property type="match status" value="1"/>
</dbReference>
<dbReference type="Pfam" id="PF25210">
    <property type="entry name" value="Kelch_FKB95"/>
    <property type="match status" value="1"/>
</dbReference>
<sequence>MTNPIAPPPKRHKKTNCPPHVFNVLSSLPDEIVVSVLARIPRSYYRSICLVSKSFYSLLSSPEMYAVRSEIGATEPRLYVFLRGRIPFTKKNNSWFTLMGSAFNLRLKPVSLSSTYAPARFNSTTVSVGFEIYHIGGTVLHRSKAVGVLDCRYGTWRRIPNLIVARKYPKSCFLDGKIYVIGGVEAEESSMKNWGEVFDIKLQTWMPFPSPSDYIGVVDPNYQVVVFGARLYVITKHNNYAYDPKQGRWLPPDVGLVGLAEVVINRPFCVIENVFFAECGGKYKWYDSRYGMWIMVENLESLYCFRRGVETISLVNHGGKLVIMCYAPLSRFYKRVLGQSKNIMYGVIRLAFLGTHIRGELENWDIIERRVPKSCKLLACLSVSL</sequence>
<protein>
    <submittedName>
        <fullName evidence="2">F-box/kelch-repeat protein</fullName>
    </submittedName>
</protein>
<keyword evidence="4" id="KW-1185">Reference proteome</keyword>
<dbReference type="Gene3D" id="2.120.10.80">
    <property type="entry name" value="Kelch-type beta propeller"/>
    <property type="match status" value="1"/>
</dbReference>
<dbReference type="SMART" id="SM00256">
    <property type="entry name" value="FBOX"/>
    <property type="match status" value="1"/>
</dbReference>
<dbReference type="InterPro" id="IPR050354">
    <property type="entry name" value="F-box/kelch-repeat_ARATH"/>
</dbReference>
<dbReference type="PANTHER" id="PTHR24414:SF161">
    <property type="entry name" value="F-BOX DOMAIN-CONTAINING PROTEIN"/>
    <property type="match status" value="1"/>
</dbReference>
<dbReference type="Pfam" id="PF00646">
    <property type="entry name" value="F-box"/>
    <property type="match status" value="1"/>
</dbReference>
<accession>A0ABD0ZNG8</accession>
<evidence type="ECO:0000313" key="3">
    <source>
        <dbReference type="EMBL" id="KAL1200216.1"/>
    </source>
</evidence>
<comment type="caution">
    <text evidence="2">The sequence shown here is derived from an EMBL/GenBank/DDBJ whole genome shotgun (WGS) entry which is preliminary data.</text>
</comment>
<feature type="domain" description="F-box" evidence="1">
    <location>
        <begin position="22"/>
        <end position="68"/>
    </location>
</feature>
<dbReference type="Proteomes" id="UP001558713">
    <property type="component" value="Unassembled WGS sequence"/>
</dbReference>
<dbReference type="PANTHER" id="PTHR24414">
    <property type="entry name" value="F-BOX/KELCH-REPEAT PROTEIN SKIP4"/>
    <property type="match status" value="1"/>
</dbReference>
<dbReference type="EMBL" id="JBANAX010000911">
    <property type="protein sequence ID" value="KAL1188905.1"/>
    <property type="molecule type" value="Genomic_DNA"/>
</dbReference>
<dbReference type="InterPro" id="IPR057499">
    <property type="entry name" value="Kelch_FKB95"/>
</dbReference>
<dbReference type="InterPro" id="IPR001810">
    <property type="entry name" value="F-box_dom"/>
</dbReference>
<evidence type="ECO:0000259" key="1">
    <source>
        <dbReference type="PROSITE" id="PS50181"/>
    </source>
</evidence>
<organism evidence="2 4">
    <name type="scientific">Cardamine amara subsp. amara</name>
    <dbReference type="NCBI Taxonomy" id="228776"/>
    <lineage>
        <taxon>Eukaryota</taxon>
        <taxon>Viridiplantae</taxon>
        <taxon>Streptophyta</taxon>
        <taxon>Embryophyta</taxon>
        <taxon>Tracheophyta</taxon>
        <taxon>Spermatophyta</taxon>
        <taxon>Magnoliopsida</taxon>
        <taxon>eudicotyledons</taxon>
        <taxon>Gunneridae</taxon>
        <taxon>Pentapetalae</taxon>
        <taxon>rosids</taxon>
        <taxon>malvids</taxon>
        <taxon>Brassicales</taxon>
        <taxon>Brassicaceae</taxon>
        <taxon>Cardamineae</taxon>
        <taxon>Cardamine</taxon>
    </lineage>
</organism>
<reference evidence="2 4" key="1">
    <citation type="submission" date="2024-04" db="EMBL/GenBank/DDBJ databases">
        <title>Genome assembly C_amara_ONT_v2.</title>
        <authorList>
            <person name="Yant L."/>
            <person name="Moore C."/>
            <person name="Slenker M."/>
        </authorList>
    </citation>
    <scope>NUCLEOTIDE SEQUENCE [LARGE SCALE GENOMIC DNA]</scope>
    <source>
        <tissue evidence="2">Leaf</tissue>
    </source>
</reference>
<dbReference type="EMBL" id="JBANAX010000628">
    <property type="protein sequence ID" value="KAL1200216.1"/>
    <property type="molecule type" value="Genomic_DNA"/>
</dbReference>
<dbReference type="InterPro" id="IPR015915">
    <property type="entry name" value="Kelch-typ_b-propeller"/>
</dbReference>